<accession>A0A0F9IAS3</accession>
<organism evidence="3">
    <name type="scientific">marine sediment metagenome</name>
    <dbReference type="NCBI Taxonomy" id="412755"/>
    <lineage>
        <taxon>unclassified sequences</taxon>
        <taxon>metagenomes</taxon>
        <taxon>ecological metagenomes</taxon>
    </lineage>
</organism>
<reference evidence="3" key="1">
    <citation type="journal article" date="2015" name="Nature">
        <title>Complex archaea that bridge the gap between prokaryotes and eukaryotes.</title>
        <authorList>
            <person name="Spang A."/>
            <person name="Saw J.H."/>
            <person name="Jorgensen S.L."/>
            <person name="Zaremba-Niedzwiedzka K."/>
            <person name="Martijn J."/>
            <person name="Lind A.E."/>
            <person name="van Eijk R."/>
            <person name="Schleper C."/>
            <person name="Guy L."/>
            <person name="Ettema T.J."/>
        </authorList>
    </citation>
    <scope>NUCLEOTIDE SEQUENCE</scope>
</reference>
<comment type="caution">
    <text evidence="3">The sequence shown here is derived from an EMBL/GenBank/DDBJ whole genome shotgun (WGS) entry which is preliminary data.</text>
</comment>
<dbReference type="GO" id="GO:0004175">
    <property type="term" value="F:endopeptidase activity"/>
    <property type="evidence" value="ECO:0007669"/>
    <property type="project" value="UniProtKB-ARBA"/>
</dbReference>
<name>A0A0F9IAS3_9ZZZZ</name>
<dbReference type="Pfam" id="PF02517">
    <property type="entry name" value="Rce1-like"/>
    <property type="match status" value="1"/>
</dbReference>
<feature type="domain" description="CAAX prenyl protease 2/Lysostaphin resistance protein A-like" evidence="2">
    <location>
        <begin position="120"/>
        <end position="217"/>
    </location>
</feature>
<evidence type="ECO:0000313" key="3">
    <source>
        <dbReference type="EMBL" id="KKM16824.1"/>
    </source>
</evidence>
<dbReference type="GO" id="GO:0080120">
    <property type="term" value="P:CAAX-box protein maturation"/>
    <property type="evidence" value="ECO:0007669"/>
    <property type="project" value="UniProtKB-ARBA"/>
</dbReference>
<evidence type="ECO:0000256" key="1">
    <source>
        <dbReference type="SAM" id="Phobius"/>
    </source>
</evidence>
<feature type="transmembrane region" description="Helical" evidence="1">
    <location>
        <begin position="117"/>
        <end position="139"/>
    </location>
</feature>
<keyword evidence="1" id="KW-0472">Membrane</keyword>
<dbReference type="EMBL" id="LAZR01014591">
    <property type="protein sequence ID" value="KKM16824.1"/>
    <property type="molecule type" value="Genomic_DNA"/>
</dbReference>
<dbReference type="AlphaFoldDB" id="A0A0F9IAS3"/>
<dbReference type="InterPro" id="IPR003675">
    <property type="entry name" value="Rce1/LyrA-like_dom"/>
</dbReference>
<dbReference type="PANTHER" id="PTHR39430:SF1">
    <property type="entry name" value="PROTEASE"/>
    <property type="match status" value="1"/>
</dbReference>
<evidence type="ECO:0000259" key="2">
    <source>
        <dbReference type="Pfam" id="PF02517"/>
    </source>
</evidence>
<feature type="transmembrane region" description="Helical" evidence="1">
    <location>
        <begin position="18"/>
        <end position="41"/>
    </location>
</feature>
<feature type="transmembrane region" description="Helical" evidence="1">
    <location>
        <begin position="176"/>
        <end position="198"/>
    </location>
</feature>
<sequence>MKIKFQEKIVIQLGENPWILIFLMFLELLFIILPGLISSTVEKKPFKEVILDMGFQKNDDILIKIVTGFFIGSIFFLCSNYIILFFRDFIVRTVFSSEFVEQGQSGRIGTTPIQPNFIQIIILIILQITIIGPCEEAFFRGFLIKKIENRLKLHYSIIISSIFFAFYHVPPFLVPITTIITFFGYYFTFGILLSLLFVNFEYSLIPCSIAHSCFNIFILIV</sequence>
<keyword evidence="1" id="KW-1133">Transmembrane helix</keyword>
<feature type="transmembrane region" description="Helical" evidence="1">
    <location>
        <begin position="151"/>
        <end position="170"/>
    </location>
</feature>
<feature type="transmembrane region" description="Helical" evidence="1">
    <location>
        <begin position="61"/>
        <end position="86"/>
    </location>
</feature>
<protein>
    <recommendedName>
        <fullName evidence="2">CAAX prenyl protease 2/Lysostaphin resistance protein A-like domain-containing protein</fullName>
    </recommendedName>
</protein>
<gene>
    <name evidence="3" type="ORF">LCGC14_1681950</name>
</gene>
<proteinExistence type="predicted"/>
<dbReference type="PANTHER" id="PTHR39430">
    <property type="entry name" value="MEMBRANE-ASSOCIATED PROTEASE-RELATED"/>
    <property type="match status" value="1"/>
</dbReference>
<keyword evidence="1" id="KW-0812">Transmembrane</keyword>